<reference evidence="7" key="1">
    <citation type="submission" date="2022-06" db="EMBL/GenBank/DDBJ databases">
        <title>Alkalimarinus sp. nov., isolated from gut of a Alitta virens.</title>
        <authorList>
            <person name="Yang A.I."/>
            <person name="Shin N.-R."/>
        </authorList>
    </citation>
    <scope>NUCLEOTIDE SEQUENCE</scope>
    <source>
        <strain evidence="7">A2M4</strain>
    </source>
</reference>
<feature type="transmembrane region" description="Helical" evidence="5">
    <location>
        <begin position="237"/>
        <end position="254"/>
    </location>
</feature>
<feature type="transmembrane region" description="Helical" evidence="5">
    <location>
        <begin position="357"/>
        <end position="377"/>
    </location>
</feature>
<feature type="transmembrane region" description="Helical" evidence="5">
    <location>
        <begin position="192"/>
        <end position="209"/>
    </location>
</feature>
<sequence length="406" mass="46260">MNLVGFFRDSSLEPRFWSAYLLYSTLIFLVLSINQNYDDLSRAFYFIGVLPAILLLLLNEGNRRVVKQDITFWLIVLLLTSLYLTVYWGREELSGDVIRRYSRWFFITLVFATAMYFYGFHKLNELKVHYYILQLSAAIAAVSAIAIYFAEARYPQRLVGMGLLDHPILGSGVLIMVWVMSLLGANLDNKKDIISTVLSLTAVSFFVFLSQSRGPIIATIILWLGIIWLIKTMKARVLVGFFSTFVALGLYLFLDLGSVIQSMIERGSSYRFDIWSATLSNMNEYFWFGIGVATDFSHTQTGMAVAASVGNIVIDHPHNLFLSMWVYGGIIPVLLLSLVFCYIFFRALQLRGKKRDSVLIIFFTVLALSITDTYKLISSPQEIWLIFWLPIGVLCGYLNAQKRVLV</sequence>
<comment type="subcellular location">
    <subcellularLocation>
        <location evidence="1">Membrane</location>
        <topology evidence="1">Multi-pass membrane protein</topology>
    </subcellularLocation>
</comment>
<dbReference type="PANTHER" id="PTHR37422">
    <property type="entry name" value="TEICHURONIC ACID BIOSYNTHESIS PROTEIN TUAE"/>
    <property type="match status" value="1"/>
</dbReference>
<feature type="transmembrane region" description="Helical" evidence="5">
    <location>
        <begin position="215"/>
        <end position="230"/>
    </location>
</feature>
<feature type="transmembrane region" description="Helical" evidence="5">
    <location>
        <begin position="130"/>
        <end position="148"/>
    </location>
</feature>
<dbReference type="EMBL" id="CP100390">
    <property type="protein sequence ID" value="UZE95757.1"/>
    <property type="molecule type" value="Genomic_DNA"/>
</dbReference>
<evidence type="ECO:0000256" key="1">
    <source>
        <dbReference type="ARBA" id="ARBA00004141"/>
    </source>
</evidence>
<evidence type="ECO:0000256" key="3">
    <source>
        <dbReference type="ARBA" id="ARBA00022989"/>
    </source>
</evidence>
<evidence type="ECO:0000256" key="4">
    <source>
        <dbReference type="ARBA" id="ARBA00023136"/>
    </source>
</evidence>
<dbReference type="InterPro" id="IPR007016">
    <property type="entry name" value="O-antigen_ligase-rel_domated"/>
</dbReference>
<keyword evidence="3 5" id="KW-1133">Transmembrane helix</keyword>
<name>A0ABY6N0X6_9ALTE</name>
<evidence type="ECO:0000313" key="7">
    <source>
        <dbReference type="EMBL" id="UZE95757.1"/>
    </source>
</evidence>
<feature type="transmembrane region" description="Helical" evidence="5">
    <location>
        <begin position="16"/>
        <end position="34"/>
    </location>
</feature>
<dbReference type="PANTHER" id="PTHR37422:SF13">
    <property type="entry name" value="LIPOPOLYSACCHARIDE BIOSYNTHESIS PROTEIN PA4999-RELATED"/>
    <property type="match status" value="1"/>
</dbReference>
<dbReference type="InterPro" id="IPR051533">
    <property type="entry name" value="WaaL-like"/>
</dbReference>
<dbReference type="RefSeq" id="WP_265047247.1">
    <property type="nucleotide sequence ID" value="NZ_CP100390.1"/>
</dbReference>
<feature type="transmembrane region" description="Helical" evidence="5">
    <location>
        <begin position="168"/>
        <end position="185"/>
    </location>
</feature>
<organism evidence="7 8">
    <name type="scientific">Alkalimarinus alittae</name>
    <dbReference type="NCBI Taxonomy" id="2961619"/>
    <lineage>
        <taxon>Bacteria</taxon>
        <taxon>Pseudomonadati</taxon>
        <taxon>Pseudomonadota</taxon>
        <taxon>Gammaproteobacteria</taxon>
        <taxon>Alteromonadales</taxon>
        <taxon>Alteromonadaceae</taxon>
        <taxon>Alkalimarinus</taxon>
    </lineage>
</organism>
<feature type="transmembrane region" description="Helical" evidence="5">
    <location>
        <begin position="324"/>
        <end position="345"/>
    </location>
</feature>
<feature type="transmembrane region" description="Helical" evidence="5">
    <location>
        <begin position="383"/>
        <end position="400"/>
    </location>
</feature>
<evidence type="ECO:0000313" key="8">
    <source>
        <dbReference type="Proteomes" id="UP001163739"/>
    </source>
</evidence>
<feature type="transmembrane region" description="Helical" evidence="5">
    <location>
        <begin position="40"/>
        <end position="58"/>
    </location>
</feature>
<keyword evidence="8" id="KW-1185">Reference proteome</keyword>
<evidence type="ECO:0000256" key="2">
    <source>
        <dbReference type="ARBA" id="ARBA00022692"/>
    </source>
</evidence>
<gene>
    <name evidence="7" type="ORF">NKI27_17100</name>
</gene>
<keyword evidence="4 5" id="KW-0472">Membrane</keyword>
<dbReference type="Pfam" id="PF04932">
    <property type="entry name" value="Wzy_C"/>
    <property type="match status" value="1"/>
</dbReference>
<evidence type="ECO:0000259" key="6">
    <source>
        <dbReference type="Pfam" id="PF04932"/>
    </source>
</evidence>
<feature type="transmembrane region" description="Helical" evidence="5">
    <location>
        <begin position="101"/>
        <end position="118"/>
    </location>
</feature>
<feature type="domain" description="O-antigen ligase-related" evidence="6">
    <location>
        <begin position="202"/>
        <end position="335"/>
    </location>
</feature>
<keyword evidence="7" id="KW-0436">Ligase</keyword>
<protein>
    <submittedName>
        <fullName evidence="7">O-antigen ligase family protein</fullName>
    </submittedName>
</protein>
<proteinExistence type="predicted"/>
<evidence type="ECO:0000256" key="5">
    <source>
        <dbReference type="SAM" id="Phobius"/>
    </source>
</evidence>
<accession>A0ABY6N0X6</accession>
<keyword evidence="2 5" id="KW-0812">Transmembrane</keyword>
<feature type="transmembrane region" description="Helical" evidence="5">
    <location>
        <begin position="70"/>
        <end position="89"/>
    </location>
</feature>
<dbReference type="GO" id="GO:0016874">
    <property type="term" value="F:ligase activity"/>
    <property type="evidence" value="ECO:0007669"/>
    <property type="project" value="UniProtKB-KW"/>
</dbReference>
<dbReference type="Proteomes" id="UP001163739">
    <property type="component" value="Chromosome"/>
</dbReference>